<dbReference type="GO" id="GO:0000150">
    <property type="term" value="F:DNA strand exchange activity"/>
    <property type="evidence" value="ECO:0007669"/>
    <property type="project" value="InterPro"/>
</dbReference>
<evidence type="ECO:0000259" key="3">
    <source>
        <dbReference type="PROSITE" id="PS51737"/>
    </source>
</evidence>
<sequence>MAITKAAIYARYSSKLQDSRSVDDQVRICRERAARESWEVVEVFADYAISGAVRDRPGLNALLEYVAAGEVDIILAEAIDRISRDQEDQAYIFKRVVHSGARLVTLSEGTIDELQIGFKGTMAALFRKDLADKIKRGQKGRVAAGRIPGNICYGYRKVVRLDAKGEPELGLREIDSNQAAVVRRIYREFIAGLSPREIAQRLNTEEVPSPTGREWRVSMINGDAVRQNGILQNEIYVGQLVYNRTRMVRDPVTRRRIPKVNPKTDWVRHPVPELRIVDQADWDAVRARRKEAVGWSYRQQRKPKRLLSGMVACSECGGQYIVVSGELWGCSKKKSAGSCSNGRKVTTAELERRVLNGLQQQLLDPEVVRTVVREYHELHAKARADNAAARARLEKKLNEIASRVDRLVDAIARGAGHVEEVVDALAKAKVDRVALERELADIDALPVIALHPNIAHDYRRAVESLADAVRAPDARIDAVPAIRSLIDEIIVSPSAKPRGVDIEVAGRLASIIALATGQTLENPSPAMYVSNGSGGGT</sequence>
<dbReference type="AlphaFoldDB" id="M1VMI5"/>
<dbReference type="PANTHER" id="PTHR30461:SF23">
    <property type="entry name" value="DNA RECOMBINASE-RELATED"/>
    <property type="match status" value="1"/>
</dbReference>
<dbReference type="InterPro" id="IPR025827">
    <property type="entry name" value="Zn_ribbon_recom_dom"/>
</dbReference>
<dbReference type="InterPro" id="IPR050639">
    <property type="entry name" value="SSR_resolvase"/>
</dbReference>
<dbReference type="SUPFAM" id="SSF53041">
    <property type="entry name" value="Resolvase-like"/>
    <property type="match status" value="1"/>
</dbReference>
<organism evidence="4">
    <name type="scientific">Sphingomonas sp. KSM1</name>
    <dbReference type="NCBI Taxonomy" id="1228049"/>
    <lineage>
        <taxon>Bacteria</taxon>
        <taxon>Pseudomonadati</taxon>
        <taxon>Pseudomonadota</taxon>
        <taxon>Alphaproteobacteria</taxon>
        <taxon>Sphingomonadales</taxon>
        <taxon>Sphingomonadaceae</taxon>
        <taxon>Sphingomonas</taxon>
    </lineage>
</organism>
<reference evidence="4" key="1">
    <citation type="journal article" date="2013" name="Appl. Environ. Microbiol.">
        <title>Bacterial Cytochrome P450 System Catabolizing the Fusarium Toxin Deoxynivalenol.</title>
        <authorList>
            <person name="Ito M."/>
            <person name="Sato I."/>
            <person name="Ishizaka M."/>
            <person name="Yoshida S."/>
            <person name="Koitabashi M."/>
            <person name="Yoshida S."/>
            <person name="Tsushima S."/>
        </authorList>
    </citation>
    <scope>NUCLEOTIDE SEQUENCE</scope>
    <source>
        <strain evidence="4">KSM1</strain>
    </source>
</reference>
<dbReference type="CDD" id="cd00338">
    <property type="entry name" value="Ser_Recombinase"/>
    <property type="match status" value="1"/>
</dbReference>
<name>M1VMI5_9SPHN</name>
<dbReference type="InterPro" id="IPR036162">
    <property type="entry name" value="Resolvase-like_N_sf"/>
</dbReference>
<dbReference type="InterPro" id="IPR038109">
    <property type="entry name" value="DNA_bind_recomb_sf"/>
</dbReference>
<dbReference type="PROSITE" id="PS51736">
    <property type="entry name" value="RECOMBINASES_3"/>
    <property type="match status" value="1"/>
</dbReference>
<dbReference type="Gene3D" id="3.40.50.1390">
    <property type="entry name" value="Resolvase, N-terminal catalytic domain"/>
    <property type="match status" value="1"/>
</dbReference>
<keyword evidence="1" id="KW-0175">Coiled coil</keyword>
<feature type="domain" description="Resolvase/invertase-type recombinase catalytic" evidence="2">
    <location>
        <begin position="5"/>
        <end position="148"/>
    </location>
</feature>
<dbReference type="GO" id="GO:0003677">
    <property type="term" value="F:DNA binding"/>
    <property type="evidence" value="ECO:0007669"/>
    <property type="project" value="InterPro"/>
</dbReference>
<dbReference type="PROSITE" id="PS51737">
    <property type="entry name" value="RECOMBINASE_DNA_BIND"/>
    <property type="match status" value="1"/>
</dbReference>
<evidence type="ECO:0000313" key="4">
    <source>
        <dbReference type="EMBL" id="BAM93337.1"/>
    </source>
</evidence>
<protein>
    <submittedName>
        <fullName evidence="4">Putative recombinase</fullName>
    </submittedName>
</protein>
<dbReference type="Pfam" id="PF00239">
    <property type="entry name" value="Resolvase"/>
    <property type="match status" value="1"/>
</dbReference>
<dbReference type="SMART" id="SM00857">
    <property type="entry name" value="Resolvase"/>
    <property type="match status" value="1"/>
</dbReference>
<dbReference type="InterPro" id="IPR011109">
    <property type="entry name" value="DNA_bind_recombinase_dom"/>
</dbReference>
<evidence type="ECO:0000256" key="1">
    <source>
        <dbReference type="SAM" id="Coils"/>
    </source>
</evidence>
<dbReference type="PANTHER" id="PTHR30461">
    <property type="entry name" value="DNA-INVERTASE FROM LAMBDOID PROPHAGE"/>
    <property type="match status" value="1"/>
</dbReference>
<feature type="coiled-coil region" evidence="1">
    <location>
        <begin position="379"/>
        <end position="445"/>
    </location>
</feature>
<dbReference type="Pfam" id="PF07508">
    <property type="entry name" value="Recombinase"/>
    <property type="match status" value="1"/>
</dbReference>
<dbReference type="Pfam" id="PF13408">
    <property type="entry name" value="Zn_ribbon_recom"/>
    <property type="match status" value="1"/>
</dbReference>
<evidence type="ECO:0000259" key="2">
    <source>
        <dbReference type="PROSITE" id="PS51736"/>
    </source>
</evidence>
<feature type="domain" description="Recombinase" evidence="3">
    <location>
        <begin position="152"/>
        <end position="295"/>
    </location>
</feature>
<proteinExistence type="predicted"/>
<dbReference type="EMBL" id="AB744217">
    <property type="protein sequence ID" value="BAM93337.1"/>
    <property type="molecule type" value="Genomic_DNA"/>
</dbReference>
<dbReference type="InterPro" id="IPR006119">
    <property type="entry name" value="Resolv_N"/>
</dbReference>
<dbReference type="Gene3D" id="3.90.1750.20">
    <property type="entry name" value="Putative Large Serine Recombinase, Chain B, Domain 2"/>
    <property type="match status" value="1"/>
</dbReference>
<accession>M1VMI5</accession>